<protein>
    <submittedName>
        <fullName evidence="1">Uncharacterized protein</fullName>
    </submittedName>
</protein>
<comment type="caution">
    <text evidence="1">The sequence shown here is derived from an EMBL/GenBank/DDBJ whole genome shotgun (WGS) entry which is preliminary data.</text>
</comment>
<accession>A0ABR2C5X5</accession>
<dbReference type="EMBL" id="JBBPBM010000066">
    <property type="protein sequence ID" value="KAK8514774.1"/>
    <property type="molecule type" value="Genomic_DNA"/>
</dbReference>
<organism evidence="1 2">
    <name type="scientific">Hibiscus sabdariffa</name>
    <name type="common">roselle</name>
    <dbReference type="NCBI Taxonomy" id="183260"/>
    <lineage>
        <taxon>Eukaryota</taxon>
        <taxon>Viridiplantae</taxon>
        <taxon>Streptophyta</taxon>
        <taxon>Embryophyta</taxon>
        <taxon>Tracheophyta</taxon>
        <taxon>Spermatophyta</taxon>
        <taxon>Magnoliopsida</taxon>
        <taxon>eudicotyledons</taxon>
        <taxon>Gunneridae</taxon>
        <taxon>Pentapetalae</taxon>
        <taxon>rosids</taxon>
        <taxon>malvids</taxon>
        <taxon>Malvales</taxon>
        <taxon>Malvaceae</taxon>
        <taxon>Malvoideae</taxon>
        <taxon>Hibiscus</taxon>
    </lineage>
</organism>
<evidence type="ECO:0000313" key="2">
    <source>
        <dbReference type="Proteomes" id="UP001472677"/>
    </source>
</evidence>
<proteinExistence type="predicted"/>
<sequence>MEKFINFMDELEVNIMFSFPKKLNFVLYELLQASSDTSILDSDISFVLVFVAAGATEVMATTGSMEFITRYVLIIAVFATVMVK</sequence>
<dbReference type="Proteomes" id="UP001472677">
    <property type="component" value="Unassembled WGS sequence"/>
</dbReference>
<evidence type="ECO:0000313" key="1">
    <source>
        <dbReference type="EMBL" id="KAK8514774.1"/>
    </source>
</evidence>
<keyword evidence="2" id="KW-1185">Reference proteome</keyword>
<gene>
    <name evidence="1" type="ORF">V6N12_057670</name>
</gene>
<reference evidence="1 2" key="1">
    <citation type="journal article" date="2024" name="G3 (Bethesda)">
        <title>Genome assembly of Hibiscus sabdariffa L. provides insights into metabolisms of medicinal natural products.</title>
        <authorList>
            <person name="Kim T."/>
        </authorList>
    </citation>
    <scope>NUCLEOTIDE SEQUENCE [LARGE SCALE GENOMIC DNA]</scope>
    <source>
        <strain evidence="1">TK-2024</strain>
        <tissue evidence="1">Old leaves</tissue>
    </source>
</reference>
<name>A0ABR2C5X5_9ROSI</name>